<sequence>MERVRLKSTTTVIPAKSTSRSCLHFLSNFDLLYSELFYDPMVFYFKAGSDAIDGLKASLSQVLVHYPVLAGRVKAGEDGRLWVDCNDEGIVVIEAVADARFDEWNSLIDCPLEKDLNMGSDTVIADYSSAPLLRIQLTTFQCGGLAIGYGWCHVCIDSPSAIHFMKSWFELHRGLTISSEPSFDSRLLKAQSPPRITHFVKDYISISKQHTTEKDAGTAGPSVTTDLQIRTFIVKVDAMNELLQEVQKGPWGYERPTSFECLAALCWKSMTDARNLADDALTTYSYPVDVRVRWQPSLASGFFGNATHLSCVAAKARDIKHSHLSYVAKLLRDDSKAANSGYLHSVVDFLQTEMDQGKAIGFNSDFYGGRDVQGTDFSVYPIYSMDFGHGQPLHYSFTLDPMFGDGIAAIFPTPGIAQEFMITISMAASHLQQLLNNPLFKRFLL</sequence>
<proteinExistence type="predicted"/>
<keyword evidence="2" id="KW-1185">Reference proteome</keyword>
<comment type="caution">
    <text evidence="1">The sequence shown here is derived from an EMBL/GenBank/DDBJ whole genome shotgun (WGS) entry which is preliminary data.</text>
</comment>
<reference evidence="2" key="1">
    <citation type="journal article" date="2024" name="Proc. Natl. Acad. Sci. U.S.A.">
        <title>Extraordinary preservation of gene collinearity over three hundred million years revealed in homosporous lycophytes.</title>
        <authorList>
            <person name="Li C."/>
            <person name="Wickell D."/>
            <person name="Kuo L.Y."/>
            <person name="Chen X."/>
            <person name="Nie B."/>
            <person name="Liao X."/>
            <person name="Peng D."/>
            <person name="Ji J."/>
            <person name="Jenkins J."/>
            <person name="Williams M."/>
            <person name="Shu S."/>
            <person name="Plott C."/>
            <person name="Barry K."/>
            <person name="Rajasekar S."/>
            <person name="Grimwood J."/>
            <person name="Han X."/>
            <person name="Sun S."/>
            <person name="Hou Z."/>
            <person name="He W."/>
            <person name="Dai G."/>
            <person name="Sun C."/>
            <person name="Schmutz J."/>
            <person name="Leebens-Mack J.H."/>
            <person name="Li F.W."/>
            <person name="Wang L."/>
        </authorList>
    </citation>
    <scope>NUCLEOTIDE SEQUENCE [LARGE SCALE GENOMIC DNA]</scope>
    <source>
        <strain evidence="2">cv. PW_Plant_1</strain>
    </source>
</reference>
<name>A0ACC2DMK7_DIPCM</name>
<evidence type="ECO:0000313" key="2">
    <source>
        <dbReference type="Proteomes" id="UP001162992"/>
    </source>
</evidence>
<evidence type="ECO:0000313" key="1">
    <source>
        <dbReference type="EMBL" id="KAJ7555426.1"/>
    </source>
</evidence>
<dbReference type="Proteomes" id="UP001162992">
    <property type="component" value="Chromosome 5"/>
</dbReference>
<gene>
    <name evidence="1" type="ORF">O6H91_05G036900</name>
</gene>
<organism evidence="1 2">
    <name type="scientific">Diphasiastrum complanatum</name>
    <name type="common">Issler's clubmoss</name>
    <name type="synonym">Lycopodium complanatum</name>
    <dbReference type="NCBI Taxonomy" id="34168"/>
    <lineage>
        <taxon>Eukaryota</taxon>
        <taxon>Viridiplantae</taxon>
        <taxon>Streptophyta</taxon>
        <taxon>Embryophyta</taxon>
        <taxon>Tracheophyta</taxon>
        <taxon>Lycopodiopsida</taxon>
        <taxon>Lycopodiales</taxon>
        <taxon>Lycopodiaceae</taxon>
        <taxon>Lycopodioideae</taxon>
        <taxon>Diphasiastrum</taxon>
    </lineage>
</organism>
<protein>
    <submittedName>
        <fullName evidence="1">Uncharacterized protein</fullName>
    </submittedName>
</protein>
<accession>A0ACC2DMK7</accession>
<dbReference type="EMBL" id="CM055096">
    <property type="protein sequence ID" value="KAJ7555426.1"/>
    <property type="molecule type" value="Genomic_DNA"/>
</dbReference>